<dbReference type="RefSeq" id="WP_274944677.1">
    <property type="nucleotide sequence ID" value="NZ_JANWOI010000004.1"/>
</dbReference>
<evidence type="ECO:0000313" key="3">
    <source>
        <dbReference type="EMBL" id="MDA5194971.1"/>
    </source>
</evidence>
<protein>
    <submittedName>
        <fullName evidence="3">Flp pilus assembly protein CpaB</fullName>
    </submittedName>
</protein>
<organism evidence="3 4">
    <name type="scientific">Govanella unica</name>
    <dbReference type="NCBI Taxonomy" id="2975056"/>
    <lineage>
        <taxon>Bacteria</taxon>
        <taxon>Pseudomonadati</taxon>
        <taxon>Pseudomonadota</taxon>
        <taxon>Alphaproteobacteria</taxon>
        <taxon>Emcibacterales</taxon>
        <taxon>Govanellaceae</taxon>
        <taxon>Govanella</taxon>
    </lineage>
</organism>
<reference evidence="3" key="2">
    <citation type="journal article" date="2023" name="Syst. Appl. Microbiol.">
        <title>Govania unica gen. nov., sp. nov., a rare biosphere bacterium that represents a novel family in the class Alphaproteobacteria.</title>
        <authorList>
            <person name="Vandamme P."/>
            <person name="Peeters C."/>
            <person name="Hettiarachchi A."/>
            <person name="Cnockaert M."/>
            <person name="Carlier A."/>
        </authorList>
    </citation>
    <scope>NUCLEOTIDE SEQUENCE</scope>
    <source>
        <strain evidence="3">LMG 31809</strain>
    </source>
</reference>
<proteinExistence type="predicted"/>
<evidence type="ECO:0000313" key="4">
    <source>
        <dbReference type="Proteomes" id="UP001141619"/>
    </source>
</evidence>
<gene>
    <name evidence="3" type="primary">cpaB</name>
    <name evidence="3" type="ORF">NYP16_13510</name>
</gene>
<dbReference type="InterPro" id="IPR013974">
    <property type="entry name" value="SAF"/>
</dbReference>
<evidence type="ECO:0000256" key="1">
    <source>
        <dbReference type="SAM" id="MobiDB-lite"/>
    </source>
</evidence>
<sequence>MNSRSVLMIVAALVIAGAAAFLARSWLGTGQPTETAQAEKKPAVEVLVAAANLPSGRLIQKGDLTWQHWPEKNLSEHYIRKVSGSEDADLMGAVVRTGVHASEPLTQGGIVKKGERGFMSAILAPGMRAVSIRVSATTGVSGFIFPGDRVDLILTQSIDRDNGPKLRASETVLKNARVLGIDQRADDQENAPNVAKTVTIEVSPAQAEQIALLSDMGDMTLSLRSLGDPDITTTEDATLDKGSAEKGQTITWDRDVSRMPRMGGNHGASGKGPTVDVTRGNKTEQVAIGGHRS</sequence>
<feature type="domain" description="SAF" evidence="2">
    <location>
        <begin position="44"/>
        <end position="111"/>
    </location>
</feature>
<accession>A0A9X3Z8B5</accession>
<dbReference type="InterPro" id="IPR031571">
    <property type="entry name" value="RcpC_dom"/>
</dbReference>
<dbReference type="Proteomes" id="UP001141619">
    <property type="component" value="Unassembled WGS sequence"/>
</dbReference>
<dbReference type="NCBIfam" id="TIGR03177">
    <property type="entry name" value="pilus_cpaB"/>
    <property type="match status" value="1"/>
</dbReference>
<dbReference type="Pfam" id="PF16976">
    <property type="entry name" value="RcpC"/>
    <property type="match status" value="1"/>
</dbReference>
<comment type="caution">
    <text evidence="3">The sequence shown here is derived from an EMBL/GenBank/DDBJ whole genome shotgun (WGS) entry which is preliminary data.</text>
</comment>
<dbReference type="InterPro" id="IPR017592">
    <property type="entry name" value="Pilus_assmbl_Flp-typ_CpaB"/>
</dbReference>
<dbReference type="CDD" id="cd11614">
    <property type="entry name" value="SAF_CpaB_FlgA_like"/>
    <property type="match status" value="1"/>
</dbReference>
<dbReference type="EMBL" id="JANWOI010000004">
    <property type="protein sequence ID" value="MDA5194971.1"/>
    <property type="molecule type" value="Genomic_DNA"/>
</dbReference>
<reference evidence="3" key="1">
    <citation type="submission" date="2022-08" db="EMBL/GenBank/DDBJ databases">
        <authorList>
            <person name="Vandamme P."/>
            <person name="Hettiarachchi A."/>
            <person name="Peeters C."/>
            <person name="Cnockaert M."/>
            <person name="Carlier A."/>
        </authorList>
    </citation>
    <scope>NUCLEOTIDE SEQUENCE</scope>
    <source>
        <strain evidence="3">LMG 31809</strain>
    </source>
</reference>
<dbReference type="SMART" id="SM00858">
    <property type="entry name" value="SAF"/>
    <property type="match status" value="1"/>
</dbReference>
<feature type="region of interest" description="Disordered" evidence="1">
    <location>
        <begin position="257"/>
        <end position="293"/>
    </location>
</feature>
<dbReference type="AlphaFoldDB" id="A0A9X3Z8B5"/>
<keyword evidence="4" id="KW-1185">Reference proteome</keyword>
<name>A0A9X3Z8B5_9PROT</name>
<evidence type="ECO:0000259" key="2">
    <source>
        <dbReference type="SMART" id="SM00858"/>
    </source>
</evidence>